<sequence length="188" mass="19089">MSRDVSVDASFLESQRAKAEERRRRFEAAAREPPPPLPKRSMAWPGGKIVTPNKVEAIASFLERKAGSLDEAKERVLLGELGRAAAEAGAGAAAAASAGAAAASGAAASSSRALAGLTLALSAGGDESGVGQAELAKSIRAAGGVVSNTVHKRVDLLVASARAVKRNTQAVRKARGKFRTPIVSPGPG</sequence>
<evidence type="ECO:0000259" key="2">
    <source>
        <dbReference type="PROSITE" id="PS50172"/>
    </source>
</evidence>
<name>A0A0D3KWY1_EMIH1</name>
<proteinExistence type="predicted"/>
<organism evidence="3 4">
    <name type="scientific">Emiliania huxleyi (strain CCMP1516)</name>
    <dbReference type="NCBI Taxonomy" id="280463"/>
    <lineage>
        <taxon>Eukaryota</taxon>
        <taxon>Haptista</taxon>
        <taxon>Haptophyta</taxon>
        <taxon>Prymnesiophyceae</taxon>
        <taxon>Isochrysidales</taxon>
        <taxon>Noelaerhabdaceae</taxon>
        <taxon>Emiliania</taxon>
    </lineage>
</organism>
<reference evidence="4" key="1">
    <citation type="journal article" date="2013" name="Nature">
        <title>Pan genome of the phytoplankton Emiliania underpins its global distribution.</title>
        <authorList>
            <person name="Read B.A."/>
            <person name="Kegel J."/>
            <person name="Klute M.J."/>
            <person name="Kuo A."/>
            <person name="Lefebvre S.C."/>
            <person name="Maumus F."/>
            <person name="Mayer C."/>
            <person name="Miller J."/>
            <person name="Monier A."/>
            <person name="Salamov A."/>
            <person name="Young J."/>
            <person name="Aguilar M."/>
            <person name="Claverie J.M."/>
            <person name="Frickenhaus S."/>
            <person name="Gonzalez K."/>
            <person name="Herman E.K."/>
            <person name="Lin Y.C."/>
            <person name="Napier J."/>
            <person name="Ogata H."/>
            <person name="Sarno A.F."/>
            <person name="Shmutz J."/>
            <person name="Schroeder D."/>
            <person name="de Vargas C."/>
            <person name="Verret F."/>
            <person name="von Dassow P."/>
            <person name="Valentin K."/>
            <person name="Van de Peer Y."/>
            <person name="Wheeler G."/>
            <person name="Dacks J.B."/>
            <person name="Delwiche C.F."/>
            <person name="Dyhrman S.T."/>
            <person name="Glockner G."/>
            <person name="John U."/>
            <person name="Richards T."/>
            <person name="Worden A.Z."/>
            <person name="Zhang X."/>
            <person name="Grigoriev I.V."/>
            <person name="Allen A.E."/>
            <person name="Bidle K."/>
            <person name="Borodovsky M."/>
            <person name="Bowler C."/>
            <person name="Brownlee C."/>
            <person name="Cock J.M."/>
            <person name="Elias M."/>
            <person name="Gladyshev V.N."/>
            <person name="Groth M."/>
            <person name="Guda C."/>
            <person name="Hadaegh A."/>
            <person name="Iglesias-Rodriguez M.D."/>
            <person name="Jenkins J."/>
            <person name="Jones B.M."/>
            <person name="Lawson T."/>
            <person name="Leese F."/>
            <person name="Lindquist E."/>
            <person name="Lobanov A."/>
            <person name="Lomsadze A."/>
            <person name="Malik S.B."/>
            <person name="Marsh M.E."/>
            <person name="Mackinder L."/>
            <person name="Mock T."/>
            <person name="Mueller-Roeber B."/>
            <person name="Pagarete A."/>
            <person name="Parker M."/>
            <person name="Probert I."/>
            <person name="Quesneville H."/>
            <person name="Raines C."/>
            <person name="Rensing S.A."/>
            <person name="Riano-Pachon D.M."/>
            <person name="Richier S."/>
            <person name="Rokitta S."/>
            <person name="Shiraiwa Y."/>
            <person name="Soanes D.M."/>
            <person name="van der Giezen M."/>
            <person name="Wahlund T.M."/>
            <person name="Williams B."/>
            <person name="Wilson W."/>
            <person name="Wolfe G."/>
            <person name="Wurch L.L."/>
        </authorList>
    </citation>
    <scope>NUCLEOTIDE SEQUENCE</scope>
</reference>
<feature type="domain" description="BRCT" evidence="2">
    <location>
        <begin position="109"/>
        <end position="185"/>
    </location>
</feature>
<evidence type="ECO:0000313" key="3">
    <source>
        <dbReference type="EnsemblProtists" id="EOD40266"/>
    </source>
</evidence>
<dbReference type="PaxDb" id="2903-EOD40266"/>
<feature type="region of interest" description="Disordered" evidence="1">
    <location>
        <begin position="1"/>
        <end position="46"/>
    </location>
</feature>
<dbReference type="PROSITE" id="PS50172">
    <property type="entry name" value="BRCT"/>
    <property type="match status" value="1"/>
</dbReference>
<evidence type="ECO:0000256" key="1">
    <source>
        <dbReference type="SAM" id="MobiDB-lite"/>
    </source>
</evidence>
<dbReference type="InterPro" id="IPR001357">
    <property type="entry name" value="BRCT_dom"/>
</dbReference>
<dbReference type="InterPro" id="IPR036420">
    <property type="entry name" value="BRCT_dom_sf"/>
</dbReference>
<keyword evidence="4" id="KW-1185">Reference proteome</keyword>
<feature type="compositionally biased region" description="Basic and acidic residues" evidence="1">
    <location>
        <begin position="15"/>
        <end position="30"/>
    </location>
</feature>
<evidence type="ECO:0000313" key="4">
    <source>
        <dbReference type="Proteomes" id="UP000013827"/>
    </source>
</evidence>
<accession>A0A0D3KWY1</accession>
<feature type="region of interest" description="Disordered" evidence="1">
    <location>
        <begin position="169"/>
        <end position="188"/>
    </location>
</feature>
<dbReference type="Gene3D" id="3.40.50.10190">
    <property type="entry name" value="BRCT domain"/>
    <property type="match status" value="1"/>
</dbReference>
<dbReference type="GeneID" id="17285538"/>
<dbReference type="RefSeq" id="XP_005792695.1">
    <property type="nucleotide sequence ID" value="XM_005792638.1"/>
</dbReference>
<dbReference type="AlphaFoldDB" id="A0A0D3KWY1"/>
<dbReference type="Proteomes" id="UP000013827">
    <property type="component" value="Unassembled WGS sequence"/>
</dbReference>
<dbReference type="KEGG" id="ehx:EMIHUDRAFT_260192"/>
<protein>
    <recommendedName>
        <fullName evidence="2">BRCT domain-containing protein</fullName>
    </recommendedName>
</protein>
<reference evidence="3" key="2">
    <citation type="submission" date="2024-10" db="UniProtKB">
        <authorList>
            <consortium name="EnsemblProtists"/>
        </authorList>
    </citation>
    <scope>IDENTIFICATION</scope>
</reference>
<dbReference type="HOGENOM" id="CLU_1463875_0_0_1"/>
<dbReference type="EnsemblProtists" id="EOD40266">
    <property type="protein sequence ID" value="EOD40266"/>
    <property type="gene ID" value="EMIHUDRAFT_260192"/>
</dbReference>